<organism evidence="3 4">
    <name type="scientific">Cereibacter sphaeroides</name>
    <name type="common">Rhodobacter sphaeroides</name>
    <dbReference type="NCBI Taxonomy" id="1063"/>
    <lineage>
        <taxon>Bacteria</taxon>
        <taxon>Pseudomonadati</taxon>
        <taxon>Pseudomonadota</taxon>
        <taxon>Alphaproteobacteria</taxon>
        <taxon>Rhodobacterales</taxon>
        <taxon>Paracoccaceae</taxon>
        <taxon>Cereibacter</taxon>
    </lineage>
</organism>
<reference evidence="3 4" key="1">
    <citation type="submission" date="2018-08" db="EMBL/GenBank/DDBJ databases">
        <title>Draft genome sequence of Rhodobacter sphaeroides FY.</title>
        <authorList>
            <person name="Rayyan A."/>
            <person name="Meyer T.E."/>
            <person name="Kyndt J.A."/>
        </authorList>
    </citation>
    <scope>NUCLEOTIDE SEQUENCE [LARGE SCALE GENOMIC DNA]</scope>
    <source>
        <strain evidence="3 4">FY</strain>
    </source>
</reference>
<dbReference type="RefSeq" id="WP_118999670.1">
    <property type="nucleotide sequence ID" value="NZ_QWGP01000005.1"/>
</dbReference>
<dbReference type="Gene3D" id="1.20.144.10">
    <property type="entry name" value="Phosphatidic acid phosphatase type 2/haloperoxidase"/>
    <property type="match status" value="2"/>
</dbReference>
<dbReference type="SUPFAM" id="SSF48317">
    <property type="entry name" value="Acid phosphatase/Vanadium-dependent haloperoxidase"/>
    <property type="match status" value="1"/>
</dbReference>
<feature type="transmembrane region" description="Helical" evidence="1">
    <location>
        <begin position="184"/>
        <end position="204"/>
    </location>
</feature>
<dbReference type="Proteomes" id="UP000266305">
    <property type="component" value="Unassembled WGS sequence"/>
</dbReference>
<feature type="domain" description="Phosphatidic acid phosphatase type 2/haloperoxidase" evidence="2">
    <location>
        <begin position="112"/>
        <end position="225"/>
    </location>
</feature>
<dbReference type="SMART" id="SM00014">
    <property type="entry name" value="acidPPc"/>
    <property type="match status" value="1"/>
</dbReference>
<name>A0AAX1UMU9_CERSP</name>
<dbReference type="PANTHER" id="PTHR14969:SF13">
    <property type="entry name" value="AT30094P"/>
    <property type="match status" value="1"/>
</dbReference>
<dbReference type="EMBL" id="QWGP01000005">
    <property type="protein sequence ID" value="RHZ96434.1"/>
    <property type="molecule type" value="Genomic_DNA"/>
</dbReference>
<keyword evidence="1" id="KW-0472">Membrane</keyword>
<keyword evidence="1" id="KW-1133">Transmembrane helix</keyword>
<proteinExistence type="predicted"/>
<evidence type="ECO:0000259" key="2">
    <source>
        <dbReference type="SMART" id="SM00014"/>
    </source>
</evidence>
<keyword evidence="1" id="KW-0812">Transmembrane</keyword>
<evidence type="ECO:0000256" key="1">
    <source>
        <dbReference type="SAM" id="Phobius"/>
    </source>
</evidence>
<accession>A0AAX1UMU9</accession>
<dbReference type="InterPro" id="IPR000326">
    <property type="entry name" value="PAP2/HPO"/>
</dbReference>
<feature type="transmembrane region" description="Helical" evidence="1">
    <location>
        <begin position="83"/>
        <end position="105"/>
    </location>
</feature>
<protein>
    <submittedName>
        <fullName evidence="3">PAP2 family protein</fullName>
    </submittedName>
</protein>
<dbReference type="PANTHER" id="PTHR14969">
    <property type="entry name" value="SPHINGOSINE-1-PHOSPHATE PHOSPHOHYDROLASE"/>
    <property type="match status" value="1"/>
</dbReference>
<evidence type="ECO:0000313" key="3">
    <source>
        <dbReference type="EMBL" id="RHZ96434.1"/>
    </source>
</evidence>
<feature type="transmembrane region" description="Helical" evidence="1">
    <location>
        <begin position="210"/>
        <end position="231"/>
    </location>
</feature>
<comment type="caution">
    <text evidence="3">The sequence shown here is derived from an EMBL/GenBank/DDBJ whole genome shotgun (WGS) entry which is preliminary data.</text>
</comment>
<sequence length="256" mass="28191">MTRPSFRSLSKLALRLGTWGERWTVAFLLAISALGWAFAQLADEIVEGDSHAFDEWLLLLMRNPADPSDPLGPAWFEELARDVTALGGVGILAFITLAVAVFLGLTGRWRTMWFVLIATGSGQALSFTAKRFFDRPRPDLVPHETITYTASFPSGHAMMAAVTYLTLAALVARTQPRLWVKVYILTLAVLVTVAVGTSRVYLGVHWPTDVLAGWTAGSAWALGCLLVARWLRRRRMIEASPETEGAESRPLPTVPR</sequence>
<dbReference type="AlphaFoldDB" id="A0AAX1UMU9"/>
<dbReference type="Pfam" id="PF01569">
    <property type="entry name" value="PAP2"/>
    <property type="match status" value="1"/>
</dbReference>
<feature type="transmembrane region" description="Helical" evidence="1">
    <location>
        <begin position="153"/>
        <end position="172"/>
    </location>
</feature>
<feature type="transmembrane region" description="Helical" evidence="1">
    <location>
        <begin position="112"/>
        <end position="133"/>
    </location>
</feature>
<dbReference type="CDD" id="cd03392">
    <property type="entry name" value="PAP2_like_2"/>
    <property type="match status" value="1"/>
</dbReference>
<evidence type="ECO:0000313" key="4">
    <source>
        <dbReference type="Proteomes" id="UP000266305"/>
    </source>
</evidence>
<dbReference type="InterPro" id="IPR036938">
    <property type="entry name" value="PAP2/HPO_sf"/>
</dbReference>
<gene>
    <name evidence="3" type="ORF">D1114_06890</name>
</gene>